<keyword evidence="1" id="KW-0472">Membrane</keyword>
<feature type="transmembrane region" description="Helical" evidence="1">
    <location>
        <begin position="12"/>
        <end position="31"/>
    </location>
</feature>
<sequence length="100" mass="11451">MGYSRFKLPKTVLSTISALYVFLMIATYILYYKEPVIVCAERMLIAQGFAMVIQIILNYIAYRSKNKVVILTIIFISTMLFLGALSGFFNLGLMCEFYGY</sequence>
<keyword evidence="1" id="KW-1133">Transmembrane helix</keyword>
<protein>
    <submittedName>
        <fullName evidence="2">Uncharacterized protein</fullName>
    </submittedName>
</protein>
<comment type="caution">
    <text evidence="2">The sequence shown here is derived from an EMBL/GenBank/DDBJ whole genome shotgun (WGS) entry which is preliminary data.</text>
</comment>
<accession>A0A9X1R254</accession>
<name>A0A9X1R254_9FLAO</name>
<proteinExistence type="predicted"/>
<organism evidence="2 3">
    <name type="scientific">Aequorivita xiaoshiensis</name>
    <dbReference type="NCBI Taxonomy" id="2874476"/>
    <lineage>
        <taxon>Bacteria</taxon>
        <taxon>Pseudomonadati</taxon>
        <taxon>Bacteroidota</taxon>
        <taxon>Flavobacteriia</taxon>
        <taxon>Flavobacteriales</taxon>
        <taxon>Flavobacteriaceae</taxon>
        <taxon>Aequorivita</taxon>
    </lineage>
</organism>
<evidence type="ECO:0000313" key="2">
    <source>
        <dbReference type="EMBL" id="MCG2431750.1"/>
    </source>
</evidence>
<evidence type="ECO:0000313" key="3">
    <source>
        <dbReference type="Proteomes" id="UP001139462"/>
    </source>
</evidence>
<feature type="transmembrane region" description="Helical" evidence="1">
    <location>
        <begin position="43"/>
        <end position="61"/>
    </location>
</feature>
<dbReference type="AlphaFoldDB" id="A0A9X1R254"/>
<dbReference type="EMBL" id="JAIRBB010000011">
    <property type="protein sequence ID" value="MCG2431750.1"/>
    <property type="molecule type" value="Genomic_DNA"/>
</dbReference>
<keyword evidence="3" id="KW-1185">Reference proteome</keyword>
<reference evidence="2" key="1">
    <citation type="submission" date="2021-09" db="EMBL/GenBank/DDBJ databases">
        <title>Genome of Aequorivita sp. strain F64183.</title>
        <authorList>
            <person name="Wang Y."/>
        </authorList>
    </citation>
    <scope>NUCLEOTIDE SEQUENCE</scope>
    <source>
        <strain evidence="2">F64183</strain>
    </source>
</reference>
<dbReference type="Proteomes" id="UP001139462">
    <property type="component" value="Unassembled WGS sequence"/>
</dbReference>
<dbReference type="RefSeq" id="WP_237608834.1">
    <property type="nucleotide sequence ID" value="NZ_JAIRBB010000011.1"/>
</dbReference>
<gene>
    <name evidence="2" type="ORF">K8344_11515</name>
</gene>
<feature type="transmembrane region" description="Helical" evidence="1">
    <location>
        <begin position="68"/>
        <end position="89"/>
    </location>
</feature>
<keyword evidence="1" id="KW-0812">Transmembrane</keyword>
<evidence type="ECO:0000256" key="1">
    <source>
        <dbReference type="SAM" id="Phobius"/>
    </source>
</evidence>